<dbReference type="InterPro" id="IPR036961">
    <property type="entry name" value="Kinesin_motor_dom_sf"/>
</dbReference>
<feature type="coiled-coil region" evidence="11">
    <location>
        <begin position="567"/>
        <end position="626"/>
    </location>
</feature>
<sequence length="780" mass="88734">DLRDSALPLMNLPSVEGDAIKVYVRVRPPSEGTVLTDGDQSLCLSVLSSNTIRLHSKPEPKIFTFDYVANMETTQESVFSSVAKNIVESCMNGYNGTIFAYFESASFVQHNMRRPSDSDNFTHSLRGVIPRSFEYLFFLIEREKEKAGSGKSFLCKCSFIEIYNEQIFDLLDSASAGLFLREHIKKGVFVDGAVEQVLSSAAEAYQVLTMGWRNRRVASTSMNRESSRSHAVFTITVESMEKNNEIVNIRSSLLNLVDLAGSERQKDTHTEGLSCLGQVITALVDVGNGKQRHICYRDSKLTFLLRDSLGGNAKTCIIANVHPGSRCFGETLSTLNFAQRAKLIKNKAVVNEDMQGNVSQLQAEVKKLKEQLAQLTSVPSMHDISVSQGALEKGKNNINYMNSFLEAMLFWEKSEAEKKNLLEKIAQLEDLCAKKEKFIQSNKMIVKFREDHIVRLERLHKEAGGSLLPKEQDDLLSELREELQILREQMEQHPRIAKYAMENHNLREENKRLRSLQSVKKAQEIDSLTIAELEKAFLEAAATEKNAGGHHLYSTTVSVEGNSLASVEKLKARLLQTQSELASSKQEYEEFKELTKKKHMELESELQSLQKVNQHLENILEATKAHKRREVSQLHKLHRETLKNITTPTKAYQLRSRLVPRISPDILDYHSEDFQCSEEMMDNILKEPVPPEMNEQACEAIAEELKVAQEQLSTMQTKLDEEESKNIKLQQHINKLEHHSAQIQELLSSERNDWSKERQELLEQMKSLEKQLQDSQSKTD</sequence>
<dbReference type="GO" id="GO:0005524">
    <property type="term" value="F:ATP binding"/>
    <property type="evidence" value="ECO:0007669"/>
    <property type="project" value="UniProtKB-KW"/>
</dbReference>
<keyword evidence="2" id="KW-0963">Cytoplasm</keyword>
<feature type="non-terminal residue" evidence="14">
    <location>
        <position position="780"/>
    </location>
</feature>
<dbReference type="FunFam" id="3.40.850.10:FF:000034">
    <property type="entry name" value="Kinesin family member 15"/>
    <property type="match status" value="1"/>
</dbReference>
<proteinExistence type="inferred from homology"/>
<evidence type="ECO:0000256" key="7">
    <source>
        <dbReference type="ARBA" id="ARBA00023175"/>
    </source>
</evidence>
<evidence type="ECO:0000256" key="9">
    <source>
        <dbReference type="ARBA" id="ARBA00034488"/>
    </source>
</evidence>
<keyword evidence="6 11" id="KW-0175">Coiled coil</keyword>
<dbReference type="GO" id="GO:0000278">
    <property type="term" value="P:mitotic cell cycle"/>
    <property type="evidence" value="ECO:0007669"/>
    <property type="project" value="UniProtKB-ARBA"/>
</dbReference>
<dbReference type="Gene3D" id="3.40.850.10">
    <property type="entry name" value="Kinesin motor domain"/>
    <property type="match status" value="1"/>
</dbReference>
<evidence type="ECO:0000256" key="4">
    <source>
        <dbReference type="ARBA" id="ARBA00022741"/>
    </source>
</evidence>
<reference evidence="14 15" key="1">
    <citation type="submission" date="2019-09" db="EMBL/GenBank/DDBJ databases">
        <title>Bird 10,000 Genomes (B10K) Project - Family phase.</title>
        <authorList>
            <person name="Zhang G."/>
        </authorList>
    </citation>
    <scope>NUCLEOTIDE SEQUENCE [LARGE SCALE GENOMIC DNA]</scope>
    <source>
        <strain evidence="14">B10K-DU-005-01</strain>
    </source>
</reference>
<evidence type="ECO:0000256" key="10">
    <source>
        <dbReference type="PROSITE-ProRule" id="PRU00283"/>
    </source>
</evidence>
<evidence type="ECO:0000256" key="1">
    <source>
        <dbReference type="ARBA" id="ARBA00004186"/>
    </source>
</evidence>
<evidence type="ECO:0000256" key="3">
    <source>
        <dbReference type="ARBA" id="ARBA00022701"/>
    </source>
</evidence>
<comment type="caution">
    <text evidence="10">Lacks conserved residue(s) required for the propagation of feature annotation.</text>
</comment>
<feature type="domain" description="Kinesin motor" evidence="13">
    <location>
        <begin position="19"/>
        <end position="344"/>
    </location>
</feature>
<comment type="caution">
    <text evidence="14">The sequence shown here is derived from an EMBL/GenBank/DDBJ whole genome shotgun (WGS) entry which is preliminary data.</text>
</comment>
<dbReference type="AlphaFoldDB" id="A0A7L4CRQ2"/>
<evidence type="ECO:0000313" key="15">
    <source>
        <dbReference type="Proteomes" id="UP000551823"/>
    </source>
</evidence>
<keyword evidence="5" id="KW-0067">ATP-binding</keyword>
<evidence type="ECO:0000313" key="14">
    <source>
        <dbReference type="EMBL" id="NXW51912.1"/>
    </source>
</evidence>
<keyword evidence="15" id="KW-1185">Reference proteome</keyword>
<dbReference type="SUPFAM" id="SSF52540">
    <property type="entry name" value="P-loop containing nucleoside triphosphate hydrolases"/>
    <property type="match status" value="1"/>
</dbReference>
<dbReference type="InterPro" id="IPR001752">
    <property type="entry name" value="Kinesin_motor_dom"/>
</dbReference>
<dbReference type="GO" id="GO:0005829">
    <property type="term" value="C:cytosol"/>
    <property type="evidence" value="ECO:0007669"/>
    <property type="project" value="UniProtKB-ARBA"/>
</dbReference>
<organism evidence="14 15">
    <name type="scientific">Nyctiprogne leucopyga</name>
    <dbReference type="NCBI Taxonomy" id="382315"/>
    <lineage>
        <taxon>Eukaryota</taxon>
        <taxon>Metazoa</taxon>
        <taxon>Chordata</taxon>
        <taxon>Craniata</taxon>
        <taxon>Vertebrata</taxon>
        <taxon>Euteleostomi</taxon>
        <taxon>Archelosauria</taxon>
        <taxon>Archosauria</taxon>
        <taxon>Dinosauria</taxon>
        <taxon>Saurischia</taxon>
        <taxon>Theropoda</taxon>
        <taxon>Coelurosauria</taxon>
        <taxon>Aves</taxon>
        <taxon>Neognathae</taxon>
        <taxon>Neoaves</taxon>
        <taxon>Strisores</taxon>
        <taxon>Caprimulgiformes</taxon>
        <taxon>Caprimulgidae</taxon>
        <taxon>Chordeilinae</taxon>
        <taxon>Nyctiprogne</taxon>
    </lineage>
</organism>
<dbReference type="GO" id="GO:0005819">
    <property type="term" value="C:spindle"/>
    <property type="evidence" value="ECO:0007669"/>
    <property type="project" value="UniProtKB-SubCell"/>
</dbReference>
<comment type="similarity">
    <text evidence="9">Belongs to the TRAFAC class myosin-kinesin ATPase superfamily. Kinesin family. KIN-12 subfamily.</text>
</comment>
<keyword evidence="4" id="KW-0547">Nucleotide-binding</keyword>
<dbReference type="SMART" id="SM00129">
    <property type="entry name" value="KISc"/>
    <property type="match status" value="1"/>
</dbReference>
<dbReference type="InterPro" id="IPR044986">
    <property type="entry name" value="KIF15/KIN-12"/>
</dbReference>
<feature type="non-terminal residue" evidence="14">
    <location>
        <position position="1"/>
    </location>
</feature>
<evidence type="ECO:0000259" key="13">
    <source>
        <dbReference type="PROSITE" id="PS50067"/>
    </source>
</evidence>
<dbReference type="GO" id="GO:0003777">
    <property type="term" value="F:microtubule motor activity"/>
    <property type="evidence" value="ECO:0007669"/>
    <property type="project" value="InterPro"/>
</dbReference>
<keyword evidence="8" id="KW-0206">Cytoskeleton</keyword>
<evidence type="ECO:0000256" key="8">
    <source>
        <dbReference type="ARBA" id="ARBA00023212"/>
    </source>
</evidence>
<dbReference type="Pfam" id="PF00225">
    <property type="entry name" value="Kinesin"/>
    <property type="match status" value="1"/>
</dbReference>
<dbReference type="Proteomes" id="UP000551823">
    <property type="component" value="Unassembled WGS sequence"/>
</dbReference>
<dbReference type="CDD" id="cd01373">
    <property type="entry name" value="KISc_KLP2_like"/>
    <property type="match status" value="1"/>
</dbReference>
<dbReference type="PRINTS" id="PR00380">
    <property type="entry name" value="KINESINHEAVY"/>
</dbReference>
<feature type="region of interest" description="Disordered" evidence="12">
    <location>
        <begin position="757"/>
        <end position="780"/>
    </location>
</feature>
<evidence type="ECO:0000256" key="12">
    <source>
        <dbReference type="SAM" id="MobiDB-lite"/>
    </source>
</evidence>
<keyword evidence="7" id="KW-0505">Motor protein</keyword>
<dbReference type="PANTHER" id="PTHR37739:SF8">
    <property type="entry name" value="KINESIN-LIKE PROTEIN KIN-12D"/>
    <property type="match status" value="1"/>
</dbReference>
<dbReference type="PANTHER" id="PTHR37739">
    <property type="entry name" value="KINESIN-LIKE PROTEIN KIN-12D"/>
    <property type="match status" value="1"/>
</dbReference>
<accession>A0A7L4CRQ2</accession>
<evidence type="ECO:0000256" key="11">
    <source>
        <dbReference type="SAM" id="Coils"/>
    </source>
</evidence>
<dbReference type="GO" id="GO:0008017">
    <property type="term" value="F:microtubule binding"/>
    <property type="evidence" value="ECO:0007669"/>
    <property type="project" value="InterPro"/>
</dbReference>
<evidence type="ECO:0000256" key="6">
    <source>
        <dbReference type="ARBA" id="ARBA00023054"/>
    </source>
</evidence>
<feature type="coiled-coil region" evidence="11">
    <location>
        <begin position="411"/>
        <end position="438"/>
    </location>
</feature>
<dbReference type="InterPro" id="IPR027417">
    <property type="entry name" value="P-loop_NTPase"/>
</dbReference>
<dbReference type="PROSITE" id="PS50067">
    <property type="entry name" value="KINESIN_MOTOR_2"/>
    <property type="match status" value="1"/>
</dbReference>
<evidence type="ECO:0000256" key="5">
    <source>
        <dbReference type="ARBA" id="ARBA00022840"/>
    </source>
</evidence>
<gene>
    <name evidence="14" type="primary">Kif15a</name>
    <name evidence="14" type="ORF">NYCLEU_R08496</name>
</gene>
<feature type="coiled-coil region" evidence="11">
    <location>
        <begin position="476"/>
        <end position="526"/>
    </location>
</feature>
<name>A0A7L4CRQ2_9AVES</name>
<dbReference type="GO" id="GO:0007018">
    <property type="term" value="P:microtubule-based movement"/>
    <property type="evidence" value="ECO:0007669"/>
    <property type="project" value="InterPro"/>
</dbReference>
<keyword evidence="3" id="KW-0493">Microtubule</keyword>
<dbReference type="GO" id="GO:0005813">
    <property type="term" value="C:centrosome"/>
    <property type="evidence" value="ECO:0007669"/>
    <property type="project" value="UniProtKB-ARBA"/>
</dbReference>
<evidence type="ECO:0000256" key="2">
    <source>
        <dbReference type="ARBA" id="ARBA00022490"/>
    </source>
</evidence>
<dbReference type="EMBL" id="VZZU01007741">
    <property type="protein sequence ID" value="NXW51912.1"/>
    <property type="molecule type" value="Genomic_DNA"/>
</dbReference>
<feature type="coiled-coil region" evidence="11">
    <location>
        <begin position="351"/>
        <end position="378"/>
    </location>
</feature>
<protein>
    <submittedName>
        <fullName evidence="14">KI15A protein</fullName>
    </submittedName>
</protein>
<dbReference type="GO" id="GO:0005874">
    <property type="term" value="C:microtubule"/>
    <property type="evidence" value="ECO:0007669"/>
    <property type="project" value="UniProtKB-KW"/>
</dbReference>
<comment type="subcellular location">
    <subcellularLocation>
        <location evidence="1">Cytoplasm</location>
        <location evidence="1">Cytoskeleton</location>
        <location evidence="1">Spindle</location>
    </subcellularLocation>
</comment>